<accession>A0A5P8FJK3</accession>
<name>A0A5P8FJK3_9MICO</name>
<proteinExistence type="predicted"/>
<protein>
    <submittedName>
        <fullName evidence="2">Uncharacterized protein</fullName>
    </submittedName>
</protein>
<gene>
    <name evidence="2" type="ORF">EEW87_001895</name>
</gene>
<evidence type="ECO:0000313" key="2">
    <source>
        <dbReference type="EMBL" id="QFQ29341.2"/>
    </source>
</evidence>
<feature type="transmembrane region" description="Helical" evidence="1">
    <location>
        <begin position="37"/>
        <end position="54"/>
    </location>
</feature>
<dbReference type="EMBL" id="CP044548">
    <property type="protein sequence ID" value="QFQ29341.2"/>
    <property type="molecule type" value="Genomic_DNA"/>
</dbReference>
<sequence>MAGRPFRLDTKRTLVIALGLIVAFLFGFVSTSWPTEVIAAVFVVIASAFVIVLLRMTKPAGRRR</sequence>
<keyword evidence="1" id="KW-1133">Transmembrane helix</keyword>
<dbReference type="Proteomes" id="UP000271708">
    <property type="component" value="Chromosome"/>
</dbReference>
<organism evidence="2 3">
    <name type="scientific">Janibacter melonis</name>
    <dbReference type="NCBI Taxonomy" id="262209"/>
    <lineage>
        <taxon>Bacteria</taxon>
        <taxon>Bacillati</taxon>
        <taxon>Actinomycetota</taxon>
        <taxon>Actinomycetes</taxon>
        <taxon>Micrococcales</taxon>
        <taxon>Intrasporangiaceae</taxon>
        <taxon>Janibacter</taxon>
    </lineage>
</organism>
<feature type="transmembrane region" description="Helical" evidence="1">
    <location>
        <begin position="12"/>
        <end position="31"/>
    </location>
</feature>
<keyword evidence="1" id="KW-0812">Transmembrane</keyword>
<reference evidence="2 3" key="1">
    <citation type="submission" date="2019-09" db="EMBL/GenBank/DDBJ databases">
        <title>Complete Genome Sequence of Janibacter melonis M714 with both human health impact and industrial applications.</title>
        <authorList>
            <person name="Jin M."/>
            <person name="Zhao Q.R."/>
        </authorList>
    </citation>
    <scope>NUCLEOTIDE SEQUENCE [LARGE SCALE GENOMIC DNA]</scope>
    <source>
        <strain evidence="2 3">M714</strain>
    </source>
</reference>
<dbReference type="RefSeq" id="WP_123091430.1">
    <property type="nucleotide sequence ID" value="NZ_CAJFZZ010000039.1"/>
</dbReference>
<dbReference type="GeneID" id="59163189"/>
<dbReference type="AlphaFoldDB" id="A0A5P8FJK3"/>
<keyword evidence="1" id="KW-0472">Membrane</keyword>
<dbReference type="KEGG" id="jme:EEW87_001895"/>
<evidence type="ECO:0000256" key="1">
    <source>
        <dbReference type="SAM" id="Phobius"/>
    </source>
</evidence>
<evidence type="ECO:0000313" key="3">
    <source>
        <dbReference type="Proteomes" id="UP000271708"/>
    </source>
</evidence>